<evidence type="ECO:0000313" key="2">
    <source>
        <dbReference type="Proteomes" id="UP001186974"/>
    </source>
</evidence>
<sequence length="257" mass="28907">MSAKDLHDALLQPAVLQILRAAGYTSIRRSVAETLTDITSRYLVLLASRTAEHAYTNHNDYAPDVTDVRMAMQDCAVFTTAQTSAEEAWKEIMRKPLNEYPLRNHLRENEIRKRDDQDTEDVKEFITWVQGKQNKEIMRIAGLLPDDGIAVEGEPPAPKEDYLTGRLKSCIARLKLTRLSALKKKHSKTGEESRFQGTVLGKPADDREIKIEGGPVESIEAWQDSIRQRFAKLDSIHAGNGYTEETAEPAEPMQSGE</sequence>
<proteinExistence type="predicted"/>
<evidence type="ECO:0000313" key="1">
    <source>
        <dbReference type="EMBL" id="KAK3060415.1"/>
    </source>
</evidence>
<keyword evidence="2" id="KW-1185">Reference proteome</keyword>
<protein>
    <submittedName>
        <fullName evidence="1">Uncharacterized protein</fullName>
    </submittedName>
</protein>
<dbReference type="EMBL" id="JAWDJW010008588">
    <property type="protein sequence ID" value="KAK3060415.1"/>
    <property type="molecule type" value="Genomic_DNA"/>
</dbReference>
<dbReference type="Proteomes" id="UP001186974">
    <property type="component" value="Unassembled WGS sequence"/>
</dbReference>
<comment type="caution">
    <text evidence="1">The sequence shown here is derived from an EMBL/GenBank/DDBJ whole genome shotgun (WGS) entry which is preliminary data.</text>
</comment>
<organism evidence="1 2">
    <name type="scientific">Coniosporium uncinatum</name>
    <dbReference type="NCBI Taxonomy" id="93489"/>
    <lineage>
        <taxon>Eukaryota</taxon>
        <taxon>Fungi</taxon>
        <taxon>Dikarya</taxon>
        <taxon>Ascomycota</taxon>
        <taxon>Pezizomycotina</taxon>
        <taxon>Dothideomycetes</taxon>
        <taxon>Dothideomycetes incertae sedis</taxon>
        <taxon>Coniosporium</taxon>
    </lineage>
</organism>
<reference evidence="1" key="1">
    <citation type="submission" date="2024-09" db="EMBL/GenBank/DDBJ databases">
        <title>Black Yeasts Isolated from many extreme environments.</title>
        <authorList>
            <person name="Coleine C."/>
            <person name="Stajich J.E."/>
            <person name="Selbmann L."/>
        </authorList>
    </citation>
    <scope>NUCLEOTIDE SEQUENCE</scope>
    <source>
        <strain evidence="1">CCFEE 5737</strain>
    </source>
</reference>
<accession>A0ACC3D1E8</accession>
<name>A0ACC3D1E8_9PEZI</name>
<gene>
    <name evidence="1" type="ORF">LTS18_008587</name>
</gene>